<evidence type="ECO:0000256" key="1">
    <source>
        <dbReference type="SAM" id="MobiDB-lite"/>
    </source>
</evidence>
<sequence length="320" mass="36871">MAARKSRTLRNSRGNGNSSINFGNGRRNSVEQSTNRASRNSKRRISGENGTIMEQGANRRRGRRATNRGVLRAVNNGTQVRNNGRKFSKVDILRKKEEEMHLRRVKYFEIFKSHKCKQCIVCTFSDTEDYSSNESLTSTKRFYNVRSIKKIECNECGILPYNGNEMLIGSIIHTERKSGTMDNSFHNRRGNFLSTAHDFIREHLLNIEESQRIPLIQDLLLDKCKFLLYSWIKSPIKLNRRAKNRLTNALNRAINSEARDVDDKSTIRDDNSVADVSSAESERNSESGNSSESERRSEQERILEDEEKFKNESTTYDDDA</sequence>
<feature type="compositionally biased region" description="Low complexity" evidence="1">
    <location>
        <begin position="11"/>
        <end position="27"/>
    </location>
</feature>
<evidence type="ECO:0000313" key="2">
    <source>
        <dbReference type="EMBL" id="SBT01378.1"/>
    </source>
</evidence>
<dbReference type="Proteomes" id="UP000078546">
    <property type="component" value="Unassembled WGS sequence"/>
</dbReference>
<reference evidence="3" key="1">
    <citation type="submission" date="2016-05" db="EMBL/GenBank/DDBJ databases">
        <authorList>
            <person name="Naeem Raeece"/>
        </authorList>
    </citation>
    <scope>NUCLEOTIDE SEQUENCE [LARGE SCALE GENOMIC DNA]</scope>
</reference>
<dbReference type="EMBL" id="FLQV01002458">
    <property type="protein sequence ID" value="SBT01378.1"/>
    <property type="molecule type" value="Genomic_DNA"/>
</dbReference>
<feature type="region of interest" description="Disordered" evidence="1">
    <location>
        <begin position="258"/>
        <end position="320"/>
    </location>
</feature>
<evidence type="ECO:0000313" key="3">
    <source>
        <dbReference type="Proteomes" id="UP000078546"/>
    </source>
</evidence>
<protein>
    <submittedName>
        <fullName evidence="2">Uncharacterized protein</fullName>
    </submittedName>
</protein>
<feature type="compositionally biased region" description="Basic and acidic residues" evidence="1">
    <location>
        <begin position="258"/>
        <end position="271"/>
    </location>
</feature>
<feature type="region of interest" description="Disordered" evidence="1">
    <location>
        <begin position="1"/>
        <end position="64"/>
    </location>
</feature>
<gene>
    <name evidence="2" type="ORF">POVCU1_066490</name>
</gene>
<feature type="compositionally biased region" description="Basic and acidic residues" evidence="1">
    <location>
        <begin position="292"/>
        <end position="311"/>
    </location>
</feature>
<proteinExistence type="predicted"/>
<name>A0A1A8X9T5_PLAOA</name>
<accession>A0A1A8X9T5</accession>
<dbReference type="AlphaFoldDB" id="A0A1A8X9T5"/>
<feature type="compositionally biased region" description="Basic residues" evidence="1">
    <location>
        <begin position="1"/>
        <end position="10"/>
    </location>
</feature>
<organism evidence="2 3">
    <name type="scientific">Plasmodium ovale curtisi</name>
    <dbReference type="NCBI Taxonomy" id="864141"/>
    <lineage>
        <taxon>Eukaryota</taxon>
        <taxon>Sar</taxon>
        <taxon>Alveolata</taxon>
        <taxon>Apicomplexa</taxon>
        <taxon>Aconoidasida</taxon>
        <taxon>Haemosporida</taxon>
        <taxon>Plasmodiidae</taxon>
        <taxon>Plasmodium</taxon>
        <taxon>Plasmodium (Plasmodium)</taxon>
    </lineage>
</organism>